<gene>
    <name evidence="15" type="primary">TBC1D5</name>
</gene>
<dbReference type="GeneTree" id="ENSGT00940000157121"/>
<proteinExistence type="predicted"/>
<feature type="compositionally biased region" description="Low complexity" evidence="13">
    <location>
        <begin position="677"/>
        <end position="692"/>
    </location>
</feature>
<feature type="compositionally biased region" description="Polar residues" evidence="13">
    <location>
        <begin position="433"/>
        <end position="450"/>
    </location>
</feature>
<evidence type="ECO:0000256" key="9">
    <source>
        <dbReference type="ARBA" id="ARBA00023136"/>
    </source>
</evidence>
<dbReference type="PANTHER" id="PTHR22957:SF337">
    <property type="entry name" value="TBC1 DOMAIN FAMILY MEMBER 5"/>
    <property type="match status" value="1"/>
</dbReference>
<evidence type="ECO:0000313" key="16">
    <source>
        <dbReference type="Proteomes" id="UP000314983"/>
    </source>
</evidence>
<feature type="region of interest" description="Disordered" evidence="13">
    <location>
        <begin position="430"/>
        <end position="458"/>
    </location>
</feature>
<dbReference type="Ensembl" id="ENSEEET00000001488.2">
    <property type="protein sequence ID" value="ENSEEEP00000001455.2"/>
    <property type="gene ID" value="ENSEEEG00000000932.2"/>
</dbReference>
<evidence type="ECO:0000256" key="12">
    <source>
        <dbReference type="ARBA" id="ARBA00072014"/>
    </source>
</evidence>
<dbReference type="Gene3D" id="1.10.8.270">
    <property type="entry name" value="putative rabgap domain of human tbc1 domain family member 14 like domains"/>
    <property type="match status" value="1"/>
</dbReference>
<dbReference type="PROSITE" id="PS50086">
    <property type="entry name" value="TBC_RABGAP"/>
    <property type="match status" value="1"/>
</dbReference>
<dbReference type="PANTHER" id="PTHR22957">
    <property type="entry name" value="TBC1 DOMAIN FAMILY MEMBER GTPASE-ACTIVATING PROTEIN"/>
    <property type="match status" value="1"/>
</dbReference>
<dbReference type="Proteomes" id="UP000314983">
    <property type="component" value="Chromosome 8"/>
</dbReference>
<dbReference type="AlphaFoldDB" id="A0A4W4DQF3"/>
<dbReference type="FunFam" id="1.10.8.270:FF:000011">
    <property type="entry name" value="TBC1 domain family member 5"/>
    <property type="match status" value="1"/>
</dbReference>
<evidence type="ECO:0000256" key="4">
    <source>
        <dbReference type="ARBA" id="ARBA00022468"/>
    </source>
</evidence>
<name>A0A4W4DQF3_ELEEL</name>
<comment type="subcellular location">
    <subcellularLocation>
        <location evidence="1">Cytoplasmic vesicle</location>
        <location evidence="1">Autophagosome</location>
    </subcellularLocation>
    <subcellularLocation>
        <location evidence="2">Endosome membrane</location>
    </subcellularLocation>
</comment>
<dbReference type="GO" id="GO:0005096">
    <property type="term" value="F:GTPase activator activity"/>
    <property type="evidence" value="ECO:0007669"/>
    <property type="project" value="UniProtKB-KW"/>
</dbReference>
<dbReference type="InterPro" id="IPR000195">
    <property type="entry name" value="Rab-GAP-TBC_dom"/>
</dbReference>
<protein>
    <recommendedName>
        <fullName evidence="12">TBC1 domain family member 5</fullName>
    </recommendedName>
</protein>
<keyword evidence="8" id="KW-0072">Autophagy</keyword>
<comment type="subunit">
    <text evidence="11">Interacts with MAP1LC3A, MAP1LC3B, MAP1LC3C, GABARAP, GABARAPL1, GABARAPL2. Interacts with VPS29 and VPS35; indicative for an association with retromer CSC subcomplex. MAP1LC3A and VPS29 compete for binding to TBC1D5. Interacts with AP2M1; indicative for an association with the AP2 complex. Interacts with ULK1 and ATG13 (phosphorylated); indicative for an association with the activated ULK1-ATG13-FIP200 complex. Interacts with ATG9A; the interactions seems to be restricted to the AP2-clathrin-associated fraction of ATG9A.</text>
</comment>
<evidence type="ECO:0000256" key="7">
    <source>
        <dbReference type="ARBA" id="ARBA00022927"/>
    </source>
</evidence>
<evidence type="ECO:0000313" key="15">
    <source>
        <dbReference type="Ensembl" id="ENSEEEP00000001455.2"/>
    </source>
</evidence>
<dbReference type="Gene3D" id="1.10.472.80">
    <property type="entry name" value="Ypt/Rab-GAP domain of gyp1p, domain 3"/>
    <property type="match status" value="1"/>
</dbReference>
<dbReference type="GO" id="GO:0006914">
    <property type="term" value="P:autophagy"/>
    <property type="evidence" value="ECO:0007669"/>
    <property type="project" value="UniProtKB-KW"/>
</dbReference>
<reference evidence="15" key="5">
    <citation type="submission" date="2025-09" db="UniProtKB">
        <authorList>
            <consortium name="Ensembl"/>
        </authorList>
    </citation>
    <scope>IDENTIFICATION</scope>
</reference>
<reference evidence="16" key="2">
    <citation type="journal article" date="2017" name="Sci. Adv.">
        <title>A tail of two voltages: Proteomic comparison of the three electric organs of the electric eel.</title>
        <authorList>
            <person name="Traeger L.L."/>
            <person name="Sabat G."/>
            <person name="Barrett-Wilt G.A."/>
            <person name="Wells G.B."/>
            <person name="Sussman M.R."/>
        </authorList>
    </citation>
    <scope>NUCLEOTIDE SEQUENCE [LARGE SCALE GENOMIC DNA]</scope>
</reference>
<keyword evidence="9" id="KW-0472">Membrane</keyword>
<reference evidence="15" key="3">
    <citation type="submission" date="2020-05" db="EMBL/GenBank/DDBJ databases">
        <title>Electrophorus electricus (electric eel) genome, fEleEle1, primary haplotype.</title>
        <authorList>
            <person name="Myers G."/>
            <person name="Meyer A."/>
            <person name="Fedrigo O."/>
            <person name="Formenti G."/>
            <person name="Rhie A."/>
            <person name="Tracey A."/>
            <person name="Sims Y."/>
            <person name="Jarvis E.D."/>
        </authorList>
    </citation>
    <scope>NUCLEOTIDE SEQUENCE [LARGE SCALE GENOMIC DNA]</scope>
</reference>
<feature type="domain" description="Rab-GAP TBC" evidence="14">
    <location>
        <begin position="49"/>
        <end position="316"/>
    </location>
</feature>
<keyword evidence="16" id="KW-1185">Reference proteome</keyword>
<reference evidence="16" key="1">
    <citation type="journal article" date="2014" name="Science">
        <title>Nonhuman genetics. Genomic basis for the convergent evolution of electric organs.</title>
        <authorList>
            <person name="Gallant J.R."/>
            <person name="Traeger L.L."/>
            <person name="Volkening J.D."/>
            <person name="Moffett H."/>
            <person name="Chen P.H."/>
            <person name="Novina C.D."/>
            <person name="Phillips G.N.Jr."/>
            <person name="Anand R."/>
            <person name="Wells G.B."/>
            <person name="Pinch M."/>
            <person name="Guth R."/>
            <person name="Unguez G.A."/>
            <person name="Albert J.S."/>
            <person name="Zakon H.H."/>
            <person name="Samanta M.P."/>
            <person name="Sussman M.R."/>
        </authorList>
    </citation>
    <scope>NUCLEOTIDE SEQUENCE [LARGE SCALE GENOMIC DNA]</scope>
</reference>
<dbReference type="InterPro" id="IPR035969">
    <property type="entry name" value="Rab-GAP_TBC_sf"/>
</dbReference>
<dbReference type="Pfam" id="PF00566">
    <property type="entry name" value="RabGAP-TBC"/>
    <property type="match status" value="1"/>
</dbReference>
<feature type="compositionally biased region" description="Low complexity" evidence="13">
    <location>
        <begin position="496"/>
        <end position="505"/>
    </location>
</feature>
<evidence type="ECO:0000256" key="13">
    <source>
        <dbReference type="SAM" id="MobiDB-lite"/>
    </source>
</evidence>
<evidence type="ECO:0000256" key="1">
    <source>
        <dbReference type="ARBA" id="ARBA00004419"/>
    </source>
</evidence>
<keyword evidence="7" id="KW-0653">Protein transport</keyword>
<evidence type="ECO:0000256" key="10">
    <source>
        <dbReference type="ARBA" id="ARBA00023329"/>
    </source>
</evidence>
<dbReference type="GO" id="GO:0005776">
    <property type="term" value="C:autophagosome"/>
    <property type="evidence" value="ECO:0007669"/>
    <property type="project" value="UniProtKB-SubCell"/>
</dbReference>
<keyword evidence="5" id="KW-0597">Phosphoprotein</keyword>
<evidence type="ECO:0000256" key="2">
    <source>
        <dbReference type="ARBA" id="ARBA00004608"/>
    </source>
</evidence>
<evidence type="ECO:0000256" key="5">
    <source>
        <dbReference type="ARBA" id="ARBA00022553"/>
    </source>
</evidence>
<accession>A0A4W4DQF3</accession>
<organism evidence="15 16">
    <name type="scientific">Electrophorus electricus</name>
    <name type="common">Electric eel</name>
    <name type="synonym">Gymnotus electricus</name>
    <dbReference type="NCBI Taxonomy" id="8005"/>
    <lineage>
        <taxon>Eukaryota</taxon>
        <taxon>Metazoa</taxon>
        <taxon>Chordata</taxon>
        <taxon>Craniata</taxon>
        <taxon>Vertebrata</taxon>
        <taxon>Euteleostomi</taxon>
        <taxon>Actinopterygii</taxon>
        <taxon>Neopterygii</taxon>
        <taxon>Teleostei</taxon>
        <taxon>Ostariophysi</taxon>
        <taxon>Gymnotiformes</taxon>
        <taxon>Gymnotoidei</taxon>
        <taxon>Gymnotidae</taxon>
        <taxon>Electrophorus</taxon>
    </lineage>
</organism>
<dbReference type="FunFam" id="1.10.472.80:FF:000010">
    <property type="entry name" value="Putative TBC1 domain family member 5"/>
    <property type="match status" value="1"/>
</dbReference>
<keyword evidence="3" id="KW-0813">Transport</keyword>
<evidence type="ECO:0000256" key="11">
    <source>
        <dbReference type="ARBA" id="ARBA00062017"/>
    </source>
</evidence>
<evidence type="ECO:0000256" key="8">
    <source>
        <dbReference type="ARBA" id="ARBA00023006"/>
    </source>
</evidence>
<keyword evidence="10" id="KW-0968">Cytoplasmic vesicle</keyword>
<keyword evidence="4" id="KW-0343">GTPase activation</keyword>
<evidence type="ECO:0000256" key="3">
    <source>
        <dbReference type="ARBA" id="ARBA00022448"/>
    </source>
</evidence>
<evidence type="ECO:0000259" key="14">
    <source>
        <dbReference type="PROSITE" id="PS50086"/>
    </source>
</evidence>
<keyword evidence="6" id="KW-0967">Endosome</keyword>
<evidence type="ECO:0000256" key="6">
    <source>
        <dbReference type="ARBA" id="ARBA00022753"/>
    </source>
</evidence>
<dbReference type="SMART" id="SM00164">
    <property type="entry name" value="TBC"/>
    <property type="match status" value="1"/>
</dbReference>
<dbReference type="SUPFAM" id="SSF47923">
    <property type="entry name" value="Ypt/Rab-GAP domain of gyp1p"/>
    <property type="match status" value="2"/>
</dbReference>
<dbReference type="GO" id="GO:0010008">
    <property type="term" value="C:endosome membrane"/>
    <property type="evidence" value="ECO:0007669"/>
    <property type="project" value="UniProtKB-SubCell"/>
</dbReference>
<feature type="region of interest" description="Disordered" evidence="13">
    <location>
        <begin position="472"/>
        <end position="509"/>
    </location>
</feature>
<reference evidence="15" key="4">
    <citation type="submission" date="2025-08" db="UniProtKB">
        <authorList>
            <consortium name="Ensembl"/>
        </authorList>
    </citation>
    <scope>IDENTIFICATION</scope>
</reference>
<sequence>MYHFMCFLGGSLDSVPDSTFQTYRNEWDNLFRNSNYLARIRQSGIMGRLRSSRFRSVCWKLYLDILPEDKSQWINKTKELRAQYEKIKERHITNPRKAAGQQDLVVNNPLSQDEGSLWNKFFQDKELRGMIKQDVWRTFPEMCYFQEEDVRTKLTDILFCYARENEQLLYKQLLAPVVFVLHCDHQAFQHAIETANVKLPPFLCITCSAMFSQLMETAEPWFSSFEREVRKGKEEMLTSMPFARPQDSGPSVAIVTKVNRIQDQLVKKHDIELHMHLNRLEIAPQIYGIRWVRLLFGREFPLQDLLVVWDALFADSITLDLVDYVFVAMLLYIRDALIASNFQTCLGLLMHYPPVGDIHSLLQKALFLRDPKNNPRPVNYQFQQNLDYYKTRGADLISRTSNKAPPLNINKVSNSLLNFGRKLIGPMGAGPSGVSSINSEVQTTPHLQPQSPRPLAHPQTQYRLLKSESMPVHLSTGGRDHPMSSPPLPVAKGRESSTSSPPLSASKKESFFNISRSRSHSKSMGRKDMEELEAQVSFLQGQINDLEAMSKYCAKMMNMHIGRIQDVILQEHLQKEDEVLVSLAGLKQIKDILKGALRFNQSQLEAEENEEITIADDHYCSAAQHHAHKGASVAPIVDPGTEGTQLDPCCCSVQEKQLENQGQKPNSDEGFQDPLMGPTSGSSSPDGGSTNSKDSDFTIVNPTDL</sequence>
<dbReference type="GO" id="GO:0015031">
    <property type="term" value="P:protein transport"/>
    <property type="evidence" value="ECO:0007669"/>
    <property type="project" value="UniProtKB-KW"/>
</dbReference>
<feature type="region of interest" description="Disordered" evidence="13">
    <location>
        <begin position="657"/>
        <end position="705"/>
    </location>
</feature>